<comment type="caution">
    <text evidence="1">The sequence shown here is derived from an EMBL/GenBank/DDBJ whole genome shotgun (WGS) entry which is preliminary data.</text>
</comment>
<gene>
    <name evidence="1" type="ORF">POM88_015578</name>
</gene>
<reference evidence="1" key="1">
    <citation type="submission" date="2023-02" db="EMBL/GenBank/DDBJ databases">
        <title>Genome of toxic invasive species Heracleum sosnowskyi carries increased number of genes despite the absence of recent whole-genome duplications.</title>
        <authorList>
            <person name="Schelkunov M."/>
            <person name="Shtratnikova V."/>
            <person name="Makarenko M."/>
            <person name="Klepikova A."/>
            <person name="Omelchenko D."/>
            <person name="Novikova G."/>
            <person name="Obukhova E."/>
            <person name="Bogdanov V."/>
            <person name="Penin A."/>
            <person name="Logacheva M."/>
        </authorList>
    </citation>
    <scope>NUCLEOTIDE SEQUENCE</scope>
    <source>
        <strain evidence="1">Hsosn_3</strain>
        <tissue evidence="1">Leaf</tissue>
    </source>
</reference>
<evidence type="ECO:0000313" key="1">
    <source>
        <dbReference type="EMBL" id="KAK1387400.1"/>
    </source>
</evidence>
<reference evidence="1" key="2">
    <citation type="submission" date="2023-05" db="EMBL/GenBank/DDBJ databases">
        <authorList>
            <person name="Schelkunov M.I."/>
        </authorList>
    </citation>
    <scope>NUCLEOTIDE SEQUENCE</scope>
    <source>
        <strain evidence="1">Hsosn_3</strain>
        <tissue evidence="1">Leaf</tissue>
    </source>
</reference>
<protein>
    <submittedName>
        <fullName evidence="1">Uncharacterized protein</fullName>
    </submittedName>
</protein>
<dbReference type="AlphaFoldDB" id="A0AAD8IP01"/>
<sequence>MDEEQPKSNNPGTDDSEIVRRFVQKKIFEYVMVRGQRQPIQLPEKTVLDLTKLVDKALFNSASTLDKYMDMDTLEKRLMNFLRHLRVGMKNQRLLHQQQQMNSSGNISMIITTFDF</sequence>
<name>A0AAD8IP01_9APIA</name>
<evidence type="ECO:0000313" key="2">
    <source>
        <dbReference type="Proteomes" id="UP001237642"/>
    </source>
</evidence>
<dbReference type="EMBL" id="JAUIZM010000004">
    <property type="protein sequence ID" value="KAK1387400.1"/>
    <property type="molecule type" value="Genomic_DNA"/>
</dbReference>
<keyword evidence="2" id="KW-1185">Reference proteome</keyword>
<dbReference type="Proteomes" id="UP001237642">
    <property type="component" value="Unassembled WGS sequence"/>
</dbReference>
<organism evidence="1 2">
    <name type="scientific">Heracleum sosnowskyi</name>
    <dbReference type="NCBI Taxonomy" id="360622"/>
    <lineage>
        <taxon>Eukaryota</taxon>
        <taxon>Viridiplantae</taxon>
        <taxon>Streptophyta</taxon>
        <taxon>Embryophyta</taxon>
        <taxon>Tracheophyta</taxon>
        <taxon>Spermatophyta</taxon>
        <taxon>Magnoliopsida</taxon>
        <taxon>eudicotyledons</taxon>
        <taxon>Gunneridae</taxon>
        <taxon>Pentapetalae</taxon>
        <taxon>asterids</taxon>
        <taxon>campanulids</taxon>
        <taxon>Apiales</taxon>
        <taxon>Apiaceae</taxon>
        <taxon>Apioideae</taxon>
        <taxon>apioid superclade</taxon>
        <taxon>Tordylieae</taxon>
        <taxon>Tordyliinae</taxon>
        <taxon>Heracleum</taxon>
    </lineage>
</organism>
<proteinExistence type="predicted"/>
<accession>A0AAD8IP01</accession>